<evidence type="ECO:0000256" key="2">
    <source>
        <dbReference type="ARBA" id="ARBA00005979"/>
    </source>
</evidence>
<feature type="domain" description="NADH:flavin oxidoreductase/NADH oxidase N-terminal" evidence="4">
    <location>
        <begin position="24"/>
        <end position="358"/>
    </location>
</feature>
<dbReference type="Pfam" id="PF00724">
    <property type="entry name" value="Oxidored_FMN"/>
    <property type="match status" value="1"/>
</dbReference>
<dbReference type="GO" id="GO:0010181">
    <property type="term" value="F:FMN binding"/>
    <property type="evidence" value="ECO:0007669"/>
    <property type="project" value="InterPro"/>
</dbReference>
<dbReference type="PANTHER" id="PTHR22893">
    <property type="entry name" value="NADH OXIDOREDUCTASE-RELATED"/>
    <property type="match status" value="1"/>
</dbReference>
<organism evidence="5 6">
    <name type="scientific">Zygosaccharomyces rouxii</name>
    <dbReference type="NCBI Taxonomy" id="4956"/>
    <lineage>
        <taxon>Eukaryota</taxon>
        <taxon>Fungi</taxon>
        <taxon>Dikarya</taxon>
        <taxon>Ascomycota</taxon>
        <taxon>Saccharomycotina</taxon>
        <taxon>Saccharomycetes</taxon>
        <taxon>Saccharomycetales</taxon>
        <taxon>Saccharomycetaceae</taxon>
        <taxon>Zygosaccharomyces</taxon>
    </lineage>
</organism>
<dbReference type="InterPro" id="IPR001155">
    <property type="entry name" value="OxRdtase_FMN_N"/>
</dbReference>
<dbReference type="EMBL" id="BDGX01000035">
    <property type="protein sequence ID" value="GAV53222.1"/>
    <property type="molecule type" value="Genomic_DNA"/>
</dbReference>
<protein>
    <recommendedName>
        <fullName evidence="4">NADH:flavin oxidoreductase/NADH oxidase N-terminal domain-containing protein</fullName>
    </recommendedName>
</protein>
<accession>A0A1Q3AC18</accession>
<name>A0A1Q3AC18_ZYGRO</name>
<dbReference type="Proteomes" id="UP000187013">
    <property type="component" value="Unassembled WGS sequence"/>
</dbReference>
<proteinExistence type="inferred from homology"/>
<gene>
    <name evidence="5" type="ORF">ZYGR_0AI05060</name>
</gene>
<reference evidence="5 6" key="1">
    <citation type="submission" date="2016-08" db="EMBL/GenBank/DDBJ databases">
        <title>Draft genome sequence of allopolyploid Zygosaccharomyces rouxii.</title>
        <authorList>
            <person name="Watanabe J."/>
            <person name="Uehara K."/>
            <person name="Mogi Y."/>
            <person name="Tsukioka Y."/>
        </authorList>
    </citation>
    <scope>NUCLEOTIDE SEQUENCE [LARGE SCALE GENOMIC DNA]</scope>
    <source>
        <strain evidence="5 6">NBRC 110957</strain>
    </source>
</reference>
<evidence type="ECO:0000256" key="1">
    <source>
        <dbReference type="ARBA" id="ARBA00001917"/>
    </source>
</evidence>
<dbReference type="InterPro" id="IPR013785">
    <property type="entry name" value="Aldolase_TIM"/>
</dbReference>
<dbReference type="Gene3D" id="3.20.20.70">
    <property type="entry name" value="Aldolase class I"/>
    <property type="match status" value="1"/>
</dbReference>
<dbReference type="InterPro" id="IPR045247">
    <property type="entry name" value="Oye-like"/>
</dbReference>
<dbReference type="CDD" id="cd02933">
    <property type="entry name" value="OYE_like_FMN"/>
    <property type="match status" value="1"/>
</dbReference>
<comment type="caution">
    <text evidence="5">The sequence shown here is derived from an EMBL/GenBank/DDBJ whole genome shotgun (WGS) entry which is preliminary data.</text>
</comment>
<keyword evidence="3" id="KW-0285">Flavoprotein</keyword>
<sequence>MGQGNEKTDGPMLVNNPVALKGTKLFKPINVGELVLSHRLVMAPLTRLRAPNGIPHEEWMTEYYDQRSKRIGSLIITEGAIPKPQFGGLDNAPGLWSPEQRRAWTKVIQRIHGNGSYVFVQLWSMGNQADPLILAKNGLRYDSVTDEHYVSEELKEKAFKAENPQHGLTRKEIQEYVSGFVEASQRCIEMGADGVEIHASNGYLLNQFLDPSCNTRKDEYGGSVENRSRFLLQVVDAVVQRVGSSKVGIRISPFTNFGSIAEIDKPETLAQYTHLLGQLEKRALSGHRLAYVHIVDPHERNLNHFVHTIWKGIVIRAGGLATRPQVETELVENDRTLLSYGRYFTSNPDLVDRIENGWPFTPYDPDTFTSGGSRGYVDYPPWELQKTLI</sequence>
<dbReference type="GO" id="GO:0003959">
    <property type="term" value="F:NADPH dehydrogenase activity"/>
    <property type="evidence" value="ECO:0007669"/>
    <property type="project" value="TreeGrafter"/>
</dbReference>
<keyword evidence="3" id="KW-0288">FMN</keyword>
<evidence type="ECO:0000313" key="5">
    <source>
        <dbReference type="EMBL" id="GAV53222.1"/>
    </source>
</evidence>
<comment type="similarity">
    <text evidence="2">Belongs to the NADH:flavin oxidoreductase/NADH oxidase family.</text>
</comment>
<evidence type="ECO:0000313" key="6">
    <source>
        <dbReference type="Proteomes" id="UP000187013"/>
    </source>
</evidence>
<dbReference type="OrthoDB" id="276546at2759"/>
<dbReference type="AlphaFoldDB" id="A0A1Q3AC18"/>
<dbReference type="SUPFAM" id="SSF51395">
    <property type="entry name" value="FMN-linked oxidoreductases"/>
    <property type="match status" value="1"/>
</dbReference>
<dbReference type="PANTHER" id="PTHR22893:SF91">
    <property type="entry name" value="NADPH DEHYDROGENASE 2-RELATED"/>
    <property type="match status" value="1"/>
</dbReference>
<evidence type="ECO:0000259" key="4">
    <source>
        <dbReference type="Pfam" id="PF00724"/>
    </source>
</evidence>
<evidence type="ECO:0000256" key="3">
    <source>
        <dbReference type="ARBA" id="ARBA00022643"/>
    </source>
</evidence>
<comment type="cofactor">
    <cofactor evidence="1">
        <name>FMN</name>
        <dbReference type="ChEBI" id="CHEBI:58210"/>
    </cofactor>
</comment>